<dbReference type="SUPFAM" id="SSF141371">
    <property type="entry name" value="PilZ domain-like"/>
    <property type="match status" value="1"/>
</dbReference>
<dbReference type="Gene3D" id="2.40.10.220">
    <property type="entry name" value="predicted glycosyltransferase like domains"/>
    <property type="match status" value="1"/>
</dbReference>
<dbReference type="InterPro" id="IPR009875">
    <property type="entry name" value="PilZ_domain"/>
</dbReference>
<organism evidence="2 3">
    <name type="scientific">Amphritea pacifica</name>
    <dbReference type="NCBI Taxonomy" id="2811233"/>
    <lineage>
        <taxon>Bacteria</taxon>
        <taxon>Pseudomonadati</taxon>
        <taxon>Pseudomonadota</taxon>
        <taxon>Gammaproteobacteria</taxon>
        <taxon>Oceanospirillales</taxon>
        <taxon>Oceanospirillaceae</taxon>
        <taxon>Amphritea</taxon>
    </lineage>
</organism>
<proteinExistence type="predicted"/>
<dbReference type="EMBL" id="JAFFZP010000004">
    <property type="protein sequence ID" value="MBN0986480.1"/>
    <property type="molecule type" value="Genomic_DNA"/>
</dbReference>
<feature type="domain" description="PilZ" evidence="1">
    <location>
        <begin position="6"/>
        <end position="113"/>
    </location>
</feature>
<reference evidence="2 3" key="1">
    <citation type="submission" date="2021-02" db="EMBL/GenBank/DDBJ databases">
        <title>A novel species of genus Amphritea isolated from a fishpond in China.</title>
        <authorList>
            <person name="Lu H."/>
        </authorList>
    </citation>
    <scope>NUCLEOTIDE SEQUENCE [LARGE SCALE GENOMIC DNA]</scope>
    <source>
        <strain evidence="2 3">RP18W</strain>
    </source>
</reference>
<evidence type="ECO:0000313" key="2">
    <source>
        <dbReference type="EMBL" id="MBN0986480.1"/>
    </source>
</evidence>
<evidence type="ECO:0000259" key="1">
    <source>
        <dbReference type="Pfam" id="PF07238"/>
    </source>
</evidence>
<accession>A0ABS2W430</accession>
<protein>
    <submittedName>
        <fullName evidence="2">PilZ domain-containing protein</fullName>
    </submittedName>
</protein>
<name>A0ABS2W430_9GAMM</name>
<comment type="caution">
    <text evidence="2">The sequence shown here is derived from an EMBL/GenBank/DDBJ whole genome shotgun (WGS) entry which is preliminary data.</text>
</comment>
<dbReference type="RefSeq" id="WP_205209742.1">
    <property type="nucleotide sequence ID" value="NZ_JAFFZO010000008.1"/>
</dbReference>
<sequence>MLTDSRLHPRVDADFEVRVGIPGDNTGARIINISLGGVAIQGSQALVQVLKNDNANPKGVSEHVVSFSMPDGELTEVCRLIHIRRLSQSRFEFGMKFVDLNPQDEQIIASYVDRHVV</sequence>
<keyword evidence="3" id="KW-1185">Reference proteome</keyword>
<evidence type="ECO:0000313" key="3">
    <source>
        <dbReference type="Proteomes" id="UP000760472"/>
    </source>
</evidence>
<gene>
    <name evidence="2" type="ORF">JW498_03775</name>
</gene>
<dbReference type="Proteomes" id="UP000760472">
    <property type="component" value="Unassembled WGS sequence"/>
</dbReference>
<dbReference type="Pfam" id="PF07238">
    <property type="entry name" value="PilZ"/>
    <property type="match status" value="1"/>
</dbReference>